<keyword evidence="1" id="KW-0479">Metal-binding</keyword>
<evidence type="ECO:0000313" key="9">
    <source>
        <dbReference type="Proteomes" id="UP000774326"/>
    </source>
</evidence>
<evidence type="ECO:0000256" key="3">
    <source>
        <dbReference type="ARBA" id="ARBA00022833"/>
    </source>
</evidence>
<dbReference type="SMART" id="SM00249">
    <property type="entry name" value="PHD"/>
    <property type="match status" value="1"/>
</dbReference>
<keyword evidence="9" id="KW-1185">Reference proteome</keyword>
<dbReference type="PROSITE" id="PS50016">
    <property type="entry name" value="ZF_PHD_2"/>
    <property type="match status" value="1"/>
</dbReference>
<reference evidence="8" key="1">
    <citation type="journal article" date="2021" name="Open Biol.">
        <title>Shared evolutionary footprints suggest mitochondrial oxidative damage underlies multiple complex I losses in fungi.</title>
        <authorList>
            <person name="Schikora-Tamarit M.A."/>
            <person name="Marcet-Houben M."/>
            <person name="Nosek J."/>
            <person name="Gabaldon T."/>
        </authorList>
    </citation>
    <scope>NUCLEOTIDE SEQUENCE</scope>
    <source>
        <strain evidence="8">CBS2887</strain>
    </source>
</reference>
<keyword evidence="3" id="KW-0862">Zinc</keyword>
<evidence type="ECO:0000256" key="4">
    <source>
        <dbReference type="PROSITE-ProRule" id="PRU00175"/>
    </source>
</evidence>
<feature type="region of interest" description="Disordered" evidence="5">
    <location>
        <begin position="218"/>
        <end position="254"/>
    </location>
</feature>
<name>A0A9P8TKC1_WICPI</name>
<gene>
    <name evidence="8" type="ORF">WICPIJ_006299</name>
</gene>
<dbReference type="GO" id="GO:0008270">
    <property type="term" value="F:zinc ion binding"/>
    <property type="evidence" value="ECO:0007669"/>
    <property type="project" value="UniProtKB-KW"/>
</dbReference>
<dbReference type="AlphaFoldDB" id="A0A9P8TKC1"/>
<dbReference type="Pfam" id="PF13639">
    <property type="entry name" value="zf-RING_2"/>
    <property type="match status" value="1"/>
</dbReference>
<feature type="compositionally biased region" description="Low complexity" evidence="5">
    <location>
        <begin position="332"/>
        <end position="347"/>
    </location>
</feature>
<dbReference type="EMBL" id="JAEUBG010003444">
    <property type="protein sequence ID" value="KAH3682728.1"/>
    <property type="molecule type" value="Genomic_DNA"/>
</dbReference>
<feature type="compositionally biased region" description="Basic residues" evidence="5">
    <location>
        <begin position="358"/>
        <end position="369"/>
    </location>
</feature>
<dbReference type="SMART" id="SM00184">
    <property type="entry name" value="RING"/>
    <property type="match status" value="2"/>
</dbReference>
<keyword evidence="2 4" id="KW-0863">Zinc-finger</keyword>
<dbReference type="CDD" id="cd15489">
    <property type="entry name" value="PHD_SF"/>
    <property type="match status" value="1"/>
</dbReference>
<feature type="domain" description="RING-type" evidence="7">
    <location>
        <begin position="9"/>
        <end position="73"/>
    </location>
</feature>
<dbReference type="SUPFAM" id="SSF57850">
    <property type="entry name" value="RING/U-box"/>
    <property type="match status" value="1"/>
</dbReference>
<dbReference type="InterPro" id="IPR013083">
    <property type="entry name" value="Znf_RING/FYVE/PHD"/>
</dbReference>
<dbReference type="InterPro" id="IPR019786">
    <property type="entry name" value="Zinc_finger_PHD-type_CS"/>
</dbReference>
<feature type="compositionally biased region" description="Low complexity" evidence="5">
    <location>
        <begin position="434"/>
        <end position="484"/>
    </location>
</feature>
<comment type="caution">
    <text evidence="8">The sequence shown here is derived from an EMBL/GenBank/DDBJ whole genome shotgun (WGS) entry which is preliminary data.</text>
</comment>
<dbReference type="InterPro" id="IPR001841">
    <property type="entry name" value="Znf_RING"/>
</dbReference>
<feature type="compositionally biased region" description="Polar residues" evidence="5">
    <location>
        <begin position="370"/>
        <end position="399"/>
    </location>
</feature>
<dbReference type="OrthoDB" id="8062037at2759"/>
<dbReference type="SUPFAM" id="SSF57903">
    <property type="entry name" value="FYVE/PHD zinc finger"/>
    <property type="match status" value="1"/>
</dbReference>
<dbReference type="PROSITE" id="PS50089">
    <property type="entry name" value="ZF_RING_2"/>
    <property type="match status" value="1"/>
</dbReference>
<feature type="region of interest" description="Disordered" evidence="5">
    <location>
        <begin position="318"/>
        <end position="399"/>
    </location>
</feature>
<proteinExistence type="predicted"/>
<dbReference type="Gene3D" id="3.30.40.10">
    <property type="entry name" value="Zinc/RING finger domain, C3HC4 (zinc finger)"/>
    <property type="match status" value="2"/>
</dbReference>
<evidence type="ECO:0008006" key="10">
    <source>
        <dbReference type="Google" id="ProtNLM"/>
    </source>
</evidence>
<evidence type="ECO:0000256" key="2">
    <source>
        <dbReference type="ARBA" id="ARBA00022771"/>
    </source>
</evidence>
<dbReference type="InterPro" id="IPR011011">
    <property type="entry name" value="Znf_FYVE_PHD"/>
</dbReference>
<dbReference type="Proteomes" id="UP000774326">
    <property type="component" value="Unassembled WGS sequence"/>
</dbReference>
<evidence type="ECO:0000259" key="6">
    <source>
        <dbReference type="PROSITE" id="PS50016"/>
    </source>
</evidence>
<feature type="region of interest" description="Disordered" evidence="5">
    <location>
        <begin position="434"/>
        <end position="485"/>
    </location>
</feature>
<reference evidence="8" key="2">
    <citation type="submission" date="2021-01" db="EMBL/GenBank/DDBJ databases">
        <authorList>
            <person name="Schikora-Tamarit M.A."/>
        </authorList>
    </citation>
    <scope>NUCLEOTIDE SEQUENCE</scope>
    <source>
        <strain evidence="8">CBS2887</strain>
    </source>
</reference>
<evidence type="ECO:0000259" key="7">
    <source>
        <dbReference type="PROSITE" id="PS50089"/>
    </source>
</evidence>
<feature type="compositionally biased region" description="Low complexity" evidence="5">
    <location>
        <begin position="222"/>
        <end position="235"/>
    </location>
</feature>
<evidence type="ECO:0000313" key="8">
    <source>
        <dbReference type="EMBL" id="KAH3682728.1"/>
    </source>
</evidence>
<dbReference type="PROSITE" id="PS01359">
    <property type="entry name" value="ZF_PHD_1"/>
    <property type="match status" value="1"/>
</dbReference>
<evidence type="ECO:0000256" key="1">
    <source>
        <dbReference type="ARBA" id="ARBA00022723"/>
    </source>
</evidence>
<protein>
    <recommendedName>
        <fullName evidence="10">RING-type domain-containing protein</fullName>
    </recommendedName>
</protein>
<organism evidence="8 9">
    <name type="scientific">Wickerhamomyces pijperi</name>
    <name type="common">Yeast</name>
    <name type="synonym">Pichia pijperi</name>
    <dbReference type="NCBI Taxonomy" id="599730"/>
    <lineage>
        <taxon>Eukaryota</taxon>
        <taxon>Fungi</taxon>
        <taxon>Dikarya</taxon>
        <taxon>Ascomycota</taxon>
        <taxon>Saccharomycotina</taxon>
        <taxon>Saccharomycetes</taxon>
        <taxon>Phaffomycetales</taxon>
        <taxon>Wickerhamomycetaceae</taxon>
        <taxon>Wickerhamomyces</taxon>
    </lineage>
</organism>
<evidence type="ECO:0000256" key="5">
    <source>
        <dbReference type="SAM" id="MobiDB-lite"/>
    </source>
</evidence>
<dbReference type="InterPro" id="IPR019787">
    <property type="entry name" value="Znf_PHD-finger"/>
</dbReference>
<accession>A0A9P8TKC1</accession>
<dbReference type="InterPro" id="IPR001965">
    <property type="entry name" value="Znf_PHD"/>
</dbReference>
<feature type="domain" description="PHD-type" evidence="6">
    <location>
        <begin position="148"/>
        <end position="211"/>
    </location>
</feature>
<sequence>MSFEQGEDCTICLDTLFPSLSATTGSASSSTAPTAIKSKITTTVTRLQPCKHHYHSQCIHLWTQKSNTCPTCRNDYETIQLVNSQNEVIHSKKAIKITDVPIVEEFFEENLEMRDYDPSAADGYDVDYDDDDDASVLDHRLDFMLSNSNTCVLCDDVMNSALTFTNNRTNSMTCCVGCSSSFHLNCLGLSRSANSSASTSTYWCCPFCDADNRIRTRNATGSNNSSSSRSNSNSNGLSMFRRSRNSARTNRVYNSNRRNLEEIIQRANEMQHEREQEEQQQQRLLMDHEGDINVPEIEYAWDAFEIARKDVVERNTEAPTDSLLAEEDLQISSSSASSSSASSSSDSTISHAETGQQRKFKKPSTRRNRLNQQETTAVQASSSSNDSAVNTASLPSSNGIRQTSVVSSILTQMKSNRNKQQPQYFPTLIQLPSASTSTSTTNTIPSSNSSASSPTSPSSIDSVSSFSSSSPTPPSTAAQTPSLSYDQKQNLRNIVRDVLKPYYLSKSITEDQYTYINRKLSHFLYDLSLTHGGREIIQRDDEKGLEYVRNLVMEEIRKIG</sequence>
<feature type="compositionally biased region" description="Polar residues" evidence="5">
    <location>
        <begin position="348"/>
        <end position="357"/>
    </location>
</feature>
<dbReference type="PANTHER" id="PTHR15710">
    <property type="entry name" value="E3 UBIQUITIN-PROTEIN LIGASE PRAJA"/>
    <property type="match status" value="1"/>
</dbReference>